<dbReference type="GO" id="GO:0110154">
    <property type="term" value="P:RNA decapping"/>
    <property type="evidence" value="ECO:0007669"/>
    <property type="project" value="TreeGrafter"/>
</dbReference>
<dbReference type="RefSeq" id="WP_142854090.1">
    <property type="nucleotide sequence ID" value="NZ_FXWW01000004.1"/>
</dbReference>
<evidence type="ECO:0000259" key="1">
    <source>
        <dbReference type="Pfam" id="PF00149"/>
    </source>
</evidence>
<comment type="caution">
    <text evidence="2">The sequence shown here is derived from an EMBL/GenBank/DDBJ whole genome shotgun (WGS) entry which is preliminary data.</text>
</comment>
<feature type="domain" description="Calcineurin-like phosphoesterase" evidence="1">
    <location>
        <begin position="4"/>
        <end position="208"/>
    </location>
</feature>
<organism evidence="2 3">
    <name type="scientific">Aliiroseovarius halocynthiae</name>
    <dbReference type="NCBI Taxonomy" id="985055"/>
    <lineage>
        <taxon>Bacteria</taxon>
        <taxon>Pseudomonadati</taxon>
        <taxon>Pseudomonadota</taxon>
        <taxon>Alphaproteobacteria</taxon>
        <taxon>Rhodobacterales</taxon>
        <taxon>Paracoccaceae</taxon>
        <taxon>Aliiroseovarius</taxon>
    </lineage>
</organism>
<dbReference type="SUPFAM" id="SSF56300">
    <property type="entry name" value="Metallo-dependent phosphatases"/>
    <property type="match status" value="1"/>
</dbReference>
<dbReference type="GO" id="GO:0005737">
    <property type="term" value="C:cytoplasm"/>
    <property type="evidence" value="ECO:0007669"/>
    <property type="project" value="TreeGrafter"/>
</dbReference>
<sequence length="252" mass="28285">MTRAYAIGDIHGHLDKLEAAHALIAEDRARCGDDAAPVVHIGDLVDRGPNSKGVIQYVIDGQARGENWVVLKGNHDRMMEMFLREHPMVDTQLLYDYNWLHARIGGIETLASYGVEVREGLRTFQFHPSARAAVPESHRAYLAGLPSFYRLDDLYFAHAGIRPGVALEDQTEDDLCWIRKEFHQSDTNHGPLIVHGHTPVDEVTHYGNRLNIDTGAGHGKDMAAVVIEGRDVWQLGPDGRRDVKHEKPIFNF</sequence>
<proteinExistence type="predicted"/>
<dbReference type="InterPro" id="IPR050126">
    <property type="entry name" value="Ap4A_hydrolase"/>
</dbReference>
<dbReference type="AlphaFoldDB" id="A0A545SPB9"/>
<dbReference type="PANTHER" id="PTHR42850">
    <property type="entry name" value="METALLOPHOSPHOESTERASE"/>
    <property type="match status" value="1"/>
</dbReference>
<dbReference type="GO" id="GO:0016791">
    <property type="term" value="F:phosphatase activity"/>
    <property type="evidence" value="ECO:0007669"/>
    <property type="project" value="TreeGrafter"/>
</dbReference>
<accession>A0A545SPB9</accession>
<dbReference type="InterPro" id="IPR004843">
    <property type="entry name" value="Calcineurin-like_PHP"/>
</dbReference>
<reference evidence="2 3" key="1">
    <citation type="submission" date="2019-06" db="EMBL/GenBank/DDBJ databases">
        <title>A novel species of marine bacteria.</title>
        <authorList>
            <person name="Wang Y."/>
        </authorList>
    </citation>
    <scope>NUCLEOTIDE SEQUENCE [LARGE SCALE GENOMIC DNA]</scope>
    <source>
        <strain evidence="2 3">MA1-10</strain>
    </source>
</reference>
<evidence type="ECO:0000313" key="3">
    <source>
        <dbReference type="Proteomes" id="UP000315816"/>
    </source>
</evidence>
<dbReference type="EMBL" id="VICH01000008">
    <property type="protein sequence ID" value="TQV66794.1"/>
    <property type="molecule type" value="Genomic_DNA"/>
</dbReference>
<dbReference type="OrthoDB" id="9807890at2"/>
<gene>
    <name evidence="2" type="ORF">FIL88_11890</name>
</gene>
<keyword evidence="3" id="KW-1185">Reference proteome</keyword>
<dbReference type="Gene3D" id="3.60.21.10">
    <property type="match status" value="1"/>
</dbReference>
<dbReference type="InterPro" id="IPR029052">
    <property type="entry name" value="Metallo-depent_PP-like"/>
</dbReference>
<dbReference type="PANTHER" id="PTHR42850:SF4">
    <property type="entry name" value="ZINC-DEPENDENT ENDOPOLYPHOSPHATASE"/>
    <property type="match status" value="1"/>
</dbReference>
<evidence type="ECO:0000313" key="2">
    <source>
        <dbReference type="EMBL" id="TQV66794.1"/>
    </source>
</evidence>
<dbReference type="Pfam" id="PF00149">
    <property type="entry name" value="Metallophos"/>
    <property type="match status" value="1"/>
</dbReference>
<dbReference type="GO" id="GO:0008803">
    <property type="term" value="F:bis(5'-nucleosyl)-tetraphosphatase (symmetrical) activity"/>
    <property type="evidence" value="ECO:0007669"/>
    <property type="project" value="TreeGrafter"/>
</dbReference>
<name>A0A545SPB9_9RHOB</name>
<protein>
    <submittedName>
        <fullName evidence="2">Serine/threonine protein phosphatase</fullName>
    </submittedName>
</protein>
<dbReference type="Proteomes" id="UP000315816">
    <property type="component" value="Unassembled WGS sequence"/>
</dbReference>